<comment type="caution">
    <text evidence="1">The sequence shown here is derived from an EMBL/GenBank/DDBJ whole genome shotgun (WGS) entry which is preliminary data.</text>
</comment>
<keyword evidence="2" id="KW-1185">Reference proteome</keyword>
<protein>
    <submittedName>
        <fullName evidence="1">Uncharacterized protein</fullName>
    </submittedName>
</protein>
<gene>
    <name evidence="1" type="ORF">V1525DRAFT_426223</name>
</gene>
<evidence type="ECO:0000313" key="2">
    <source>
        <dbReference type="Proteomes" id="UP001433508"/>
    </source>
</evidence>
<reference evidence="2" key="1">
    <citation type="journal article" date="2024" name="Front. Bioeng. Biotechnol.">
        <title>Genome-scale model development and genomic sequencing of the oleaginous clade Lipomyces.</title>
        <authorList>
            <person name="Czajka J.J."/>
            <person name="Han Y."/>
            <person name="Kim J."/>
            <person name="Mondo S.J."/>
            <person name="Hofstad B.A."/>
            <person name="Robles A."/>
            <person name="Haridas S."/>
            <person name="Riley R."/>
            <person name="LaButti K."/>
            <person name="Pangilinan J."/>
            <person name="Andreopoulos W."/>
            <person name="Lipzen A."/>
            <person name="Yan J."/>
            <person name="Wang M."/>
            <person name="Ng V."/>
            <person name="Grigoriev I.V."/>
            <person name="Spatafora J.W."/>
            <person name="Magnuson J.K."/>
            <person name="Baker S.E."/>
            <person name="Pomraning K.R."/>
        </authorList>
    </citation>
    <scope>NUCLEOTIDE SEQUENCE [LARGE SCALE GENOMIC DNA]</scope>
    <source>
        <strain evidence="2">CBS 7786</strain>
    </source>
</reference>
<organism evidence="1 2">
    <name type="scientific">Lipomyces kononenkoae</name>
    <name type="common">Yeast</name>
    <dbReference type="NCBI Taxonomy" id="34357"/>
    <lineage>
        <taxon>Eukaryota</taxon>
        <taxon>Fungi</taxon>
        <taxon>Dikarya</taxon>
        <taxon>Ascomycota</taxon>
        <taxon>Saccharomycotina</taxon>
        <taxon>Lipomycetes</taxon>
        <taxon>Lipomycetales</taxon>
        <taxon>Lipomycetaceae</taxon>
        <taxon>Lipomyces</taxon>
    </lineage>
</organism>
<evidence type="ECO:0000313" key="1">
    <source>
        <dbReference type="EMBL" id="KAK9237484.1"/>
    </source>
</evidence>
<name>A0ACC3T0Q2_LIPKO</name>
<accession>A0ACC3T0Q2</accession>
<dbReference type="EMBL" id="MU971368">
    <property type="protein sequence ID" value="KAK9237484.1"/>
    <property type="molecule type" value="Genomic_DNA"/>
</dbReference>
<proteinExistence type="predicted"/>
<sequence>MPLLESEWQEFETYDWASDPDFTQGLESVLSSRGNTLSDEEKRTIECKARLFFYSRKIQKNIAYDDYIAWKASHVRSPVNESPSSPLSSASEPVPSTSTPGQPALLSPASVSGGSTSENEKDTAPYPSSFAHIVELITSGKEIPGIKQIPNILLGDTASSHSEIPQRQKPWAK</sequence>
<dbReference type="Proteomes" id="UP001433508">
    <property type="component" value="Unassembled WGS sequence"/>
</dbReference>